<evidence type="ECO:0000256" key="3">
    <source>
        <dbReference type="ARBA" id="ARBA00022692"/>
    </source>
</evidence>
<keyword evidence="5 8" id="KW-0472">Membrane</keyword>
<dbReference type="AlphaFoldDB" id="A0A1J1IZK9"/>
<comment type="subcellular location">
    <subcellularLocation>
        <location evidence="1">Cell membrane</location>
        <topology evidence="1">Multi-pass membrane protein</topology>
    </subcellularLocation>
</comment>
<reference evidence="10 11" key="1">
    <citation type="submission" date="2015-04" db="EMBL/GenBank/DDBJ databases">
        <authorList>
            <person name="Syromyatnikov M.Y."/>
            <person name="Popov V.N."/>
        </authorList>
    </citation>
    <scope>NUCLEOTIDE SEQUENCE [LARGE SCALE GENOMIC DNA]</scope>
</reference>
<evidence type="ECO:0000256" key="5">
    <source>
        <dbReference type="ARBA" id="ARBA00023136"/>
    </source>
</evidence>
<dbReference type="Proteomes" id="UP000183832">
    <property type="component" value="Unassembled WGS sequence"/>
</dbReference>
<feature type="transmembrane region" description="Helical" evidence="8">
    <location>
        <begin position="347"/>
        <end position="366"/>
    </location>
</feature>
<feature type="transmembrane region" description="Helical" evidence="8">
    <location>
        <begin position="277"/>
        <end position="294"/>
    </location>
</feature>
<feature type="domain" description="Putative ionotropic receptor ligand binding" evidence="9">
    <location>
        <begin position="74"/>
        <end position="180"/>
    </location>
</feature>
<dbReference type="GO" id="GO:0005886">
    <property type="term" value="C:plasma membrane"/>
    <property type="evidence" value="ECO:0007669"/>
    <property type="project" value="UniProtKB-SubCell"/>
</dbReference>
<dbReference type="InterPro" id="IPR052192">
    <property type="entry name" value="Insect_Ionotropic_Sensory_Rcpt"/>
</dbReference>
<evidence type="ECO:0000256" key="8">
    <source>
        <dbReference type="SAM" id="Phobius"/>
    </source>
</evidence>
<dbReference type="Gene3D" id="1.10.287.70">
    <property type="match status" value="1"/>
</dbReference>
<keyword evidence="6" id="KW-0675">Receptor</keyword>
<feature type="transmembrane region" description="Helical" evidence="8">
    <location>
        <begin position="314"/>
        <end position="335"/>
    </location>
</feature>
<evidence type="ECO:0000256" key="7">
    <source>
        <dbReference type="ARBA" id="ARBA00023180"/>
    </source>
</evidence>
<dbReference type="PANTHER" id="PTHR42643:SF30">
    <property type="entry name" value="IONOTROPIC RECEPTOR 40A-RELATED"/>
    <property type="match status" value="1"/>
</dbReference>
<dbReference type="STRING" id="568069.A0A1J1IZK9"/>
<evidence type="ECO:0000313" key="10">
    <source>
        <dbReference type="EMBL" id="CRL04606.1"/>
    </source>
</evidence>
<keyword evidence="7" id="KW-0325">Glycoprotein</keyword>
<dbReference type="PANTHER" id="PTHR42643">
    <property type="entry name" value="IONOTROPIC RECEPTOR 20A-RELATED"/>
    <property type="match status" value="1"/>
</dbReference>
<keyword evidence="11" id="KW-1185">Reference proteome</keyword>
<protein>
    <submittedName>
        <fullName evidence="10">CLUMA_CG017674, isoform A</fullName>
    </submittedName>
</protein>
<dbReference type="SUPFAM" id="SSF53850">
    <property type="entry name" value="Periplasmic binding protein-like II"/>
    <property type="match status" value="1"/>
</dbReference>
<proteinExistence type="predicted"/>
<evidence type="ECO:0000256" key="6">
    <source>
        <dbReference type="ARBA" id="ARBA00023170"/>
    </source>
</evidence>
<keyword evidence="3 8" id="KW-0812">Transmembrane</keyword>
<evidence type="ECO:0000313" key="11">
    <source>
        <dbReference type="Proteomes" id="UP000183832"/>
    </source>
</evidence>
<evidence type="ECO:0000256" key="1">
    <source>
        <dbReference type="ARBA" id="ARBA00004651"/>
    </source>
</evidence>
<feature type="transmembrane region" description="Helical" evidence="8">
    <location>
        <begin position="372"/>
        <end position="391"/>
    </location>
</feature>
<dbReference type="EMBL" id="CVRI01000063">
    <property type="protein sequence ID" value="CRL04606.1"/>
    <property type="molecule type" value="Genomic_DNA"/>
</dbReference>
<name>A0A1J1IZK9_9DIPT</name>
<evidence type="ECO:0000256" key="2">
    <source>
        <dbReference type="ARBA" id="ARBA00022475"/>
    </source>
</evidence>
<dbReference type="Pfam" id="PF24061">
    <property type="entry name" value="LBD_receptor"/>
    <property type="match status" value="1"/>
</dbReference>
<evidence type="ECO:0000259" key="9">
    <source>
        <dbReference type="Pfam" id="PF24061"/>
    </source>
</evidence>
<keyword evidence="4 8" id="KW-1133">Transmembrane helix</keyword>
<dbReference type="OrthoDB" id="8050636at2759"/>
<sequence>MTRSASLSSHEKLSIYTSNESAVLQELSQAVTKIVKSLEGDKPSATHIIKVTTHKADAKSIDPFIETIATTANVLLIVSKIMSNRKMEKILLSCSGTSQQKFLIVLLKPFGNSIKLMLDIMWRKFILNVHVVTLEANGDVALYTYFPFTKDFCGQVHPVVWNIYRNGAFVTQREHFPRKDKNFFRCTLDVAVFNVPPFTLFINESTNFDVSGVDGNLIKVLSVELNFTINWIIVSDDLRWGEIYANYSSTGATNLVMNRKVDLSIGMWSRTSRRTKALSFSSITYAQGGLILIVPPGAEISSFSKLLQPFNPSVWYFVIATLFIVVIATIFLNYSPRKVKDFVFGKHIRTPFLNIIIVMIGSPMHHVPGRNFSRWILTLFILMWLIIRNLYQAVLYKELQSSERNRHVESLEEMIRQGFHYYMIAPTIENIIHLPEVYERRIIVSRVESDLIVRGKFNDPTVKAGFVAGFHTLLYINKVNLYGFHLNFCKEPLLLRQFGIVFPMNSFLVSSFDEKLIILVENGLIEYWLMENTESDGFALPEVREPMKLTLNHLLSAYQVLGLGLSLATTTFGFELIVRRINFLQKCL</sequence>
<organism evidence="10 11">
    <name type="scientific">Clunio marinus</name>
    <dbReference type="NCBI Taxonomy" id="568069"/>
    <lineage>
        <taxon>Eukaryota</taxon>
        <taxon>Metazoa</taxon>
        <taxon>Ecdysozoa</taxon>
        <taxon>Arthropoda</taxon>
        <taxon>Hexapoda</taxon>
        <taxon>Insecta</taxon>
        <taxon>Pterygota</taxon>
        <taxon>Neoptera</taxon>
        <taxon>Endopterygota</taxon>
        <taxon>Diptera</taxon>
        <taxon>Nematocera</taxon>
        <taxon>Chironomoidea</taxon>
        <taxon>Chironomidae</taxon>
        <taxon>Clunio</taxon>
    </lineage>
</organism>
<gene>
    <name evidence="10" type="ORF">CLUMA_CG017674</name>
</gene>
<feature type="transmembrane region" description="Helical" evidence="8">
    <location>
        <begin position="557"/>
        <end position="578"/>
    </location>
</feature>
<keyword evidence="2" id="KW-1003">Cell membrane</keyword>
<accession>A0A1J1IZK9</accession>
<dbReference type="Gene3D" id="3.40.190.10">
    <property type="entry name" value="Periplasmic binding protein-like II"/>
    <property type="match status" value="1"/>
</dbReference>
<dbReference type="InterPro" id="IPR056198">
    <property type="entry name" value="LBD_receptor"/>
</dbReference>
<evidence type="ECO:0000256" key="4">
    <source>
        <dbReference type="ARBA" id="ARBA00022989"/>
    </source>
</evidence>